<evidence type="ECO:0000313" key="11">
    <source>
        <dbReference type="Proteomes" id="UP000583266"/>
    </source>
</evidence>
<comment type="cofactor">
    <cofactor evidence="6">
        <name>FAD</name>
        <dbReference type="ChEBI" id="CHEBI:57692"/>
    </cofactor>
    <text evidence="6">Binds 1 FAD per subunit.</text>
</comment>
<keyword evidence="3 6" id="KW-0274">FAD</keyword>
<dbReference type="AlphaFoldDB" id="A0A848GNK6"/>
<proteinExistence type="inferred from homology"/>
<accession>A0A848GNK6</accession>
<dbReference type="SUPFAM" id="SSF55424">
    <property type="entry name" value="FAD/NAD-linked reductases, dimerisation (C-terminal) domain"/>
    <property type="match status" value="1"/>
</dbReference>
<dbReference type="PANTHER" id="PTHR43014">
    <property type="entry name" value="MERCURIC REDUCTASE"/>
    <property type="match status" value="1"/>
</dbReference>
<keyword evidence="6" id="KW-0547">Nucleotide-binding</keyword>
<dbReference type="GO" id="GO:0050660">
    <property type="term" value="F:flavin adenine dinucleotide binding"/>
    <property type="evidence" value="ECO:0007669"/>
    <property type="project" value="TreeGrafter"/>
</dbReference>
<evidence type="ECO:0000259" key="8">
    <source>
        <dbReference type="Pfam" id="PF02852"/>
    </source>
</evidence>
<dbReference type="FunFam" id="3.30.390.30:FF:000001">
    <property type="entry name" value="Dihydrolipoyl dehydrogenase"/>
    <property type="match status" value="1"/>
</dbReference>
<dbReference type="PRINTS" id="PR00368">
    <property type="entry name" value="FADPNR"/>
</dbReference>
<evidence type="ECO:0000256" key="7">
    <source>
        <dbReference type="PIRSR" id="PIRSR000350-4"/>
    </source>
</evidence>
<dbReference type="Proteomes" id="UP000583266">
    <property type="component" value="Unassembled WGS sequence"/>
</dbReference>
<dbReference type="InterPro" id="IPR023753">
    <property type="entry name" value="FAD/NAD-binding_dom"/>
</dbReference>
<keyword evidence="6" id="KW-0520">NAD</keyword>
<sequence length="459" mass="49729">MQKFDAIVIGSGQGGNPLAKKMAEKGWKTALIEQRQLGGTCINDGCTPTKTMIASARIAHLLSHSETWGINNMGYTIDLPAIVGRKNKVVEQFRNGTAKSLEKAGVTIFYGTASFSGIKTISVATNDDGNQELTAEHIFLNTGAAPYIPDIPGLRDVPYFTSTTLLDEVKVPPELIILGGSYIALEMGQLYRRLGSTVTVVEKSPQLMSKEDPDVAAVMKKILEAEDIQVFTATTTEKISGSQDHIQVQVQTGGKSQTITGTHLLVATGRLPQTAALQLRKTNVTLDEKGYVQVNDQLETSCPGIYALGDVKPGPAFTHISYNDHLLLYKNLFEDAELSIKTRQLPYCMFTDPQLGRIGLSETRARQDGYPVKVAHLGMDKVARAIETGETAGFMKAIVHEHTGQLLGAAVIGTEGGEIMSVLQMAMLGGITATQLRDMIFAHPLYAESLNNLFMTLEK</sequence>
<keyword evidence="2" id="KW-0285">Flavoprotein</keyword>
<feature type="disulfide bond" description="Redox-active" evidence="7">
    <location>
        <begin position="41"/>
        <end position="46"/>
    </location>
</feature>
<evidence type="ECO:0000259" key="9">
    <source>
        <dbReference type="Pfam" id="PF07992"/>
    </source>
</evidence>
<organism evidence="10 11">
    <name type="scientific">Chitinophaga fulva</name>
    <dbReference type="NCBI Taxonomy" id="2728842"/>
    <lineage>
        <taxon>Bacteria</taxon>
        <taxon>Pseudomonadati</taxon>
        <taxon>Bacteroidota</taxon>
        <taxon>Chitinophagia</taxon>
        <taxon>Chitinophagales</taxon>
        <taxon>Chitinophagaceae</taxon>
        <taxon>Chitinophaga</taxon>
    </lineage>
</organism>
<dbReference type="InterPro" id="IPR036188">
    <property type="entry name" value="FAD/NAD-bd_sf"/>
</dbReference>
<feature type="binding site" evidence="6">
    <location>
        <begin position="179"/>
        <end position="186"/>
    </location>
    <ligand>
        <name>NAD(+)</name>
        <dbReference type="ChEBI" id="CHEBI:57540"/>
    </ligand>
</feature>
<evidence type="ECO:0000256" key="4">
    <source>
        <dbReference type="ARBA" id="ARBA00023002"/>
    </source>
</evidence>
<protein>
    <submittedName>
        <fullName evidence="10">Mercuric reductase</fullName>
    </submittedName>
</protein>
<keyword evidence="11" id="KW-1185">Reference proteome</keyword>
<dbReference type="Gene3D" id="3.50.50.60">
    <property type="entry name" value="FAD/NAD(P)-binding domain"/>
    <property type="match status" value="2"/>
</dbReference>
<comment type="caution">
    <text evidence="10">The sequence shown here is derived from an EMBL/GenBank/DDBJ whole genome shotgun (WGS) entry which is preliminary data.</text>
</comment>
<dbReference type="Gene3D" id="3.30.390.30">
    <property type="match status" value="1"/>
</dbReference>
<dbReference type="EMBL" id="JABBGC010000001">
    <property type="protein sequence ID" value="NML38373.1"/>
    <property type="molecule type" value="Genomic_DNA"/>
</dbReference>
<feature type="binding site" evidence="6">
    <location>
        <position position="310"/>
    </location>
    <ligand>
        <name>FAD</name>
        <dbReference type="ChEBI" id="CHEBI:57692"/>
    </ligand>
</feature>
<evidence type="ECO:0000256" key="1">
    <source>
        <dbReference type="ARBA" id="ARBA00007532"/>
    </source>
</evidence>
<evidence type="ECO:0000256" key="6">
    <source>
        <dbReference type="PIRSR" id="PIRSR000350-3"/>
    </source>
</evidence>
<comment type="similarity">
    <text evidence="1">Belongs to the class-I pyridine nucleotide-disulfide oxidoreductase family.</text>
</comment>
<dbReference type="PRINTS" id="PR00411">
    <property type="entry name" value="PNDRDTASEI"/>
</dbReference>
<dbReference type="PIRSF" id="PIRSF000350">
    <property type="entry name" value="Mercury_reductase_MerA"/>
    <property type="match status" value="1"/>
</dbReference>
<dbReference type="SUPFAM" id="SSF51905">
    <property type="entry name" value="FAD/NAD(P)-binding domain"/>
    <property type="match status" value="1"/>
</dbReference>
<dbReference type="InterPro" id="IPR016156">
    <property type="entry name" value="FAD/NAD-linked_Rdtase_dimer_sf"/>
</dbReference>
<dbReference type="InterPro" id="IPR004099">
    <property type="entry name" value="Pyr_nucl-diS_OxRdtase_dimer"/>
</dbReference>
<gene>
    <name evidence="10" type="ORF">HHL17_14290</name>
</gene>
<evidence type="ECO:0000256" key="3">
    <source>
        <dbReference type="ARBA" id="ARBA00022827"/>
    </source>
</evidence>
<feature type="domain" description="Pyridine nucleotide-disulphide oxidoreductase dimerisation" evidence="8">
    <location>
        <begin position="346"/>
        <end position="452"/>
    </location>
</feature>
<name>A0A848GNK6_9BACT</name>
<keyword evidence="4" id="KW-0560">Oxidoreductase</keyword>
<dbReference type="InterPro" id="IPR001100">
    <property type="entry name" value="Pyr_nuc-diS_OxRdtase"/>
</dbReference>
<evidence type="ECO:0000256" key="5">
    <source>
        <dbReference type="PIRSR" id="PIRSR000350-2"/>
    </source>
</evidence>
<dbReference type="PANTHER" id="PTHR43014:SF2">
    <property type="entry name" value="MERCURIC REDUCTASE"/>
    <property type="match status" value="1"/>
</dbReference>
<dbReference type="RefSeq" id="WP_169225371.1">
    <property type="nucleotide sequence ID" value="NZ_JABBGC010000001.1"/>
</dbReference>
<dbReference type="Pfam" id="PF07992">
    <property type="entry name" value="Pyr_redox_2"/>
    <property type="match status" value="1"/>
</dbReference>
<reference evidence="10 11" key="1">
    <citation type="submission" date="2020-04" db="EMBL/GenBank/DDBJ databases">
        <title>Chitinophaga sp. G-6-1-13 sp. nov., isolated from soil.</title>
        <authorList>
            <person name="Dahal R.H."/>
            <person name="Chaudhary D.K."/>
        </authorList>
    </citation>
    <scope>NUCLEOTIDE SEQUENCE [LARGE SCALE GENOMIC DNA]</scope>
    <source>
        <strain evidence="10 11">G-6-1-13</strain>
    </source>
</reference>
<dbReference type="GO" id="GO:0003955">
    <property type="term" value="F:NAD(P)H dehydrogenase (quinone) activity"/>
    <property type="evidence" value="ECO:0007669"/>
    <property type="project" value="TreeGrafter"/>
</dbReference>
<feature type="binding site" evidence="6">
    <location>
        <position position="50"/>
    </location>
    <ligand>
        <name>FAD</name>
        <dbReference type="ChEBI" id="CHEBI:57692"/>
    </ligand>
</feature>
<feature type="binding site" evidence="6">
    <location>
        <position position="269"/>
    </location>
    <ligand>
        <name>NAD(+)</name>
        <dbReference type="ChEBI" id="CHEBI:57540"/>
    </ligand>
</feature>
<feature type="binding site" evidence="6">
    <location>
        <position position="202"/>
    </location>
    <ligand>
        <name>NAD(+)</name>
        <dbReference type="ChEBI" id="CHEBI:57540"/>
    </ligand>
</feature>
<feature type="domain" description="FAD/NAD(P)-binding" evidence="9">
    <location>
        <begin position="5"/>
        <end position="321"/>
    </location>
</feature>
<evidence type="ECO:0000313" key="10">
    <source>
        <dbReference type="EMBL" id="NML38373.1"/>
    </source>
</evidence>
<evidence type="ECO:0000256" key="2">
    <source>
        <dbReference type="ARBA" id="ARBA00022630"/>
    </source>
</evidence>
<feature type="active site" description="Proton acceptor" evidence="5">
    <location>
        <position position="443"/>
    </location>
</feature>
<dbReference type="Pfam" id="PF02852">
    <property type="entry name" value="Pyr_redox_dim"/>
    <property type="match status" value="1"/>
</dbReference>